<protein>
    <submittedName>
        <fullName evidence="4">YtxH domain-containing protein</fullName>
    </submittedName>
</protein>
<evidence type="ECO:0000313" key="4">
    <source>
        <dbReference type="WBParaSite" id="HPLM_0001194001-mRNA-1"/>
    </source>
</evidence>
<reference evidence="2 3" key="2">
    <citation type="submission" date="2018-11" db="EMBL/GenBank/DDBJ databases">
        <authorList>
            <consortium name="Pathogen Informatics"/>
        </authorList>
    </citation>
    <scope>NUCLEOTIDE SEQUENCE [LARGE SCALE GENOMIC DNA]</scope>
    <source>
        <strain evidence="2 3">MHpl1</strain>
    </source>
</reference>
<keyword evidence="3" id="KW-1185">Reference proteome</keyword>
<keyword evidence="1" id="KW-0732">Signal</keyword>
<accession>A0A0N4WLC2</accession>
<organism evidence="4">
    <name type="scientific">Haemonchus placei</name>
    <name type="common">Barber's pole worm</name>
    <dbReference type="NCBI Taxonomy" id="6290"/>
    <lineage>
        <taxon>Eukaryota</taxon>
        <taxon>Metazoa</taxon>
        <taxon>Ecdysozoa</taxon>
        <taxon>Nematoda</taxon>
        <taxon>Chromadorea</taxon>
        <taxon>Rhabditida</taxon>
        <taxon>Rhabditina</taxon>
        <taxon>Rhabditomorpha</taxon>
        <taxon>Strongyloidea</taxon>
        <taxon>Trichostrongylidae</taxon>
        <taxon>Haemonchus</taxon>
    </lineage>
</organism>
<sequence>MGVLSHLLSICIGAYGGAYLAQNYEIGKVPSMSELAKRLEGYLQQYKKPER</sequence>
<evidence type="ECO:0000313" key="3">
    <source>
        <dbReference type="Proteomes" id="UP000268014"/>
    </source>
</evidence>
<feature type="signal peptide" evidence="1">
    <location>
        <begin position="1"/>
        <end position="16"/>
    </location>
</feature>
<proteinExistence type="predicted"/>
<name>A0A0N4WLC2_HAEPC</name>
<feature type="chain" id="PRO_5043123984" evidence="1">
    <location>
        <begin position="17"/>
        <end position="51"/>
    </location>
</feature>
<dbReference type="Pfam" id="PF15054">
    <property type="entry name" value="DUF4535"/>
    <property type="match status" value="1"/>
</dbReference>
<gene>
    <name evidence="2" type="ORF">HPLM_LOCUS11932</name>
</gene>
<dbReference type="InterPro" id="IPR027854">
    <property type="entry name" value="STMP1"/>
</dbReference>
<dbReference type="AlphaFoldDB" id="A0A0N4WLC2"/>
<dbReference type="WBParaSite" id="HPLM_0001194001-mRNA-1">
    <property type="protein sequence ID" value="HPLM_0001194001-mRNA-1"/>
    <property type="gene ID" value="HPLM_0001194001"/>
</dbReference>
<dbReference type="EMBL" id="UZAF01017710">
    <property type="protein sequence ID" value="VDO44240.1"/>
    <property type="molecule type" value="Genomic_DNA"/>
</dbReference>
<reference evidence="4" key="1">
    <citation type="submission" date="2017-02" db="UniProtKB">
        <authorList>
            <consortium name="WormBaseParasite"/>
        </authorList>
    </citation>
    <scope>IDENTIFICATION</scope>
</reference>
<dbReference type="OMA" id="QNYEIGK"/>
<evidence type="ECO:0000313" key="2">
    <source>
        <dbReference type="EMBL" id="VDO44240.1"/>
    </source>
</evidence>
<evidence type="ECO:0000256" key="1">
    <source>
        <dbReference type="SAM" id="SignalP"/>
    </source>
</evidence>
<dbReference type="Proteomes" id="UP000268014">
    <property type="component" value="Unassembled WGS sequence"/>
</dbReference>
<dbReference type="OrthoDB" id="6347891at2759"/>